<dbReference type="PROSITE" id="PS51820">
    <property type="entry name" value="PA14"/>
    <property type="match status" value="1"/>
</dbReference>
<feature type="region of interest" description="Disordered" evidence="1">
    <location>
        <begin position="3517"/>
        <end position="3551"/>
    </location>
</feature>
<dbReference type="InterPro" id="IPR037524">
    <property type="entry name" value="PA14/GLEYA"/>
</dbReference>
<feature type="region of interest" description="Disordered" evidence="1">
    <location>
        <begin position="2588"/>
        <end position="2691"/>
    </location>
</feature>
<feature type="compositionally biased region" description="Basic and acidic residues" evidence="1">
    <location>
        <begin position="2801"/>
        <end position="2820"/>
    </location>
</feature>
<evidence type="ECO:0000313" key="4">
    <source>
        <dbReference type="Proteomes" id="UP001652625"/>
    </source>
</evidence>
<feature type="compositionally biased region" description="Basic and acidic residues" evidence="1">
    <location>
        <begin position="2588"/>
        <end position="2639"/>
    </location>
</feature>
<feature type="compositionally biased region" description="Basic and acidic residues" evidence="1">
    <location>
        <begin position="2663"/>
        <end position="2681"/>
    </location>
</feature>
<keyword evidence="4" id="KW-1185">Reference proteome</keyword>
<sequence>MIFIELCVALALSILSHCNGHKNATINETAGLNQEYIKTVGEKETLQNSTDKRSSQKSDGSNDAKSNDDLYVSGLTEQIFKNIDGYKVKDVVSAPNYPDNPDEQNAIPNIDIPSTGYKGYTNFGERIFGYFKAPLDGEYIFNISSNNNGQLMISTNTDKANLRIYAEVKGPVIVKYGEFDRLERQGSMPIPMNAGEMYYLQVLHKALFGLNHVQVGALFPDKTKHYPLESKYFFTLKDMKKEGEPLDGNGDLNNNSSNSGGGLGSDGGGGGGAGGGNSSAVVADPLEAALDAGQKAGIANGAEAGSKAGENAGKRAGEDAGAKAGAEAGLRAAASALGISVEQLKEQKAEREANKKLGFKFRFYSANFKCSQPGGYVCKYAISTEEDNTVQLNPRESAATFILRKPGLSGKIGSASFELDYRRGVFLKKDGSVLTVGANDGSKQFAKLASFSIDSQNSVFPATYGIRLYENPDVYVCHADGTSDLVISKLSDNCAFFMVPIELDMNSFQPSCKDFCQQEEKPLAQNRAPNNNFAPVDNKEATIETLHLLDALARHAASVATEKTVQDRIASERIAAIARLQAEHKMKADSHFFENLHHELDEGQHMHGQQYITVHFRNRAGPPGKIRIKSSIKPEGYLLGEDTFKLRIVFKHQFLSEVIFSGVDEREKPQQILLDGQKELKITPSVNPADMKDVVVTAVQDTNGHSLAYLRSISGSPNLPVTSPLKGIDNPQAKKNLTSELNLKGTNFPDIYEFTYDQDVGQKKGIIASLSSNNKTNKLVRKLIPVSNTGRFYIRKPEIRESTQFKSERGGVFLSGVSYPLINPSKSYETFIKPFDSDDFDNLTDEPDEEVNKQINKENEENVIKKAFVNQTVFSDSLLNEKVEEKGNDIEEIENLSDEIFPLEGNSDERLLRDYSLSRDYHSVKNITEALNDHVVKDPDLVEKLLKKNDTGGDPVVDDPAVGDPLNVDQDKQFLRFDLQSDGSGLGENSHSNQSSGEHLVTFKDTAGLKDEIFNKRGHYPSYVDVFRTSEHYVELPGELKDGVLSHQDNVLSHQDNVLSHQDNVLLHQDSVLSLKNVYPLENISSHDKSSENVLMNQKNFKNLSSQINHKTKKILKTDNQSDFLHWNKNIYKAESLSSKLQEENYIKKNSNQTEVKSIATNTVQNSVTKEIKTQNKTKSEALFQKSKERKDQSEKSQMKENHNSSTKLKTNSDAQGIINDLKLFLNVFKNSSLIGSDSFTGKGLPNGENLLNSEIVNKQLDSKSISKKKFINILKTLEENNHRAKLKTLSEFLRRYTMNDENQRKRYEAWQNKHALPLSLYYAAPITGFRRSFNNYNQGMSKNVNKQFLNKIYYPPFNTFQRPRLNFTNLARRMPYSFKLSPRKSPVKSKTLYIKAPYISSNWPRFNIVRPKPATFNQKSKFAYNDATTFSNKPNIKSFYNMYKIQSTPRRHITYFQPYPMPYFNYWNEKKNYKNILNNFRFNNNIKNLSNKKSKLYYSSSPVNNLHSKVPFNKNVYTTKHSYRTVDNREGEFIKRDFKNKFLNTADNSASLDHKPVVRESNRIYYKKFKVNPLTVLDREKYHIKMNNVSVNLQGLEYIKGGKGIGFNKRNVIVPLYRRRLFRRSIISSPLFLRKRKPLNLHTKNLQFSALRTDKSYNLVPVHRTDKAANVTSINRLYKKDNIYSHFFFHKTDNIKRKPLTSHKSFRNKIKDSKDFINTTDQRAIKKYAKNSYKEKQQQGENQKFKSKIQANRETILRKKTPNQPSMIEFKGSVRMLHRKSNDLKQFISKRSHMMKHVEQHPNVRPERLLTPLTGENLSLLENGLNKKINSFLPKHHLTTDLQKYKEINDFLGQKLNQVINTKKELQDTRQFKTERSNVRSKQFGKQNDYNNFVRAFSSYSNPTLYTSHQQAQQQQKATAYIKTTGGFSSTLQPLKNSFKYKTNPIIKNRPISMNKFYLNHAQNIPTSDFSFQMFMKQNRYLAAYLAAFYKKNPLLFRRLNTKYYFNSMSPEQYAVYVNKFVEPLYPTLRWRIANYMLADYFIRNGYPVEHLGSIYSEPLIKNVIHDYQVYKQIAPVTVSYPQQNLYNPSNTAYTSKITNMYTTQYPNANSQRYSNMNFPKFTSTLNHHQDKVQPGNNWQIGYQQPGILMNHMRKSYLPRLSRKNNIRKKSRKGFFPKESPKRVFNQMRMYIPKRYVFPAKLIEDDFSWNRLGEFKRTVIGNRKMLSKREKGNLIVKEDKSVIGNVTDDSITSSSVKKILGIKQVPAYKKINSGSFLENEVNADISKLIRKELNQSIPDIKTKTGRKVFGTKSSTVKTGEKTASLKRSSMLNNPKDLSSIYDKLEQNSSANISVNSVDVNDTSKSYADDISMQDLLIIEKMFDTAQAFFMSEKNKAKKNKTLRMDTSLMNNQKFLFVAQNSSKNTNEILPRLADSFIISPSEIVNSSKIFQNPVNSNQKPIKILLNDTKLLNKNPKTFDSKTIDSETFDSKTLDSKTFDSKTFDIKNQTTMKPKNDFPQIVSQEINVQNKLLKEKIRLSESLDEKGKQSDLLKEKTKQSELLDEKNKQSELLKEKIKQSELLDEKGKQSELLDKKGKESELLNEKGKQSELLNEKAKQGELLNEKGKQGELLNEKGKPSELLNGKGKQSELLNKKGKQSELLNEKGKQSELLNEKGEQSEPFKVSAQNELKSNKLLTPQFSKKEKHKSMNRILNNSYSIDSILSDKKKVSKANHENHQMNHSQVNHDKVIHNKIEIRKNQTTDSPTSKPTVFTKETTTLKQSREEYHRENDNDEATSELEDAKEALQNKNERENHDIILNHKQQSNTSDTETLKDEMVSEHDQSLGSRQSERVPTEKLDLEAEKNQSAHLTTTTKDDEKLDDLHQTLDLDRLLKSFDLSPSDISNEDWFESTFRPDATTKLDLKITTSKFLTDVKRKHKHVESPTSKQQMNNIVKIAESSEQNELQNLIKESIGSGINNELNPALNLGNSARASDDKNQKVIDNEATDSSNIEGLKSAEITNNEIGKLVGELPNDFEVGEKEPNGFFDDAIEKGDVINQIKFQDQKEVHDLKLDLAGDSGSNGKQKPFSYIDSKRNKKNSKPLSVENINQAFDNAALSKDSLHFDRGHHEENPSQVFDSGGDKFTENTRTPEDISKTKEEKSRKNSFETKYQSTDINDVRDKWREVNGLNNEKGNDEMEEATLTTTPETTHDIKPHSLTAKEKDNLLDSYFKEVENSQHDSNFEKEYSQRQSKRKQKIQVTLAMINDIEKQIDTIMNVTEASKKLNPLKKKGKEAVFNELVYGSTQKNILEDSATTDNKLDNLEEIRRHSKKSKKLKLSAAPKDENVYTDKLEDYDDSDSNKHLLDISSMVASKDRKERFQQAQALFKIQKDEANEDLLKLKEITQDGLQSMFAKAVAKQQKFMDEVQGPSTSVVGAQESSHPDFEHNKLIAIESSTLESPVANSLSYNTSPRLWRPLDDGDYITDEDETPARKNLVLDEDQYNKRDALKWSDRYQDKIITDDDLDDDSDDASDNDTENDDYLEEKDQDA</sequence>
<reference evidence="4" key="1">
    <citation type="submission" date="2025-05" db="UniProtKB">
        <authorList>
            <consortium name="RefSeq"/>
        </authorList>
    </citation>
    <scope>NUCLEOTIDE SEQUENCE [LARGE SCALE GENOMIC DNA]</scope>
</reference>
<dbReference type="Gene3D" id="2.80.10.50">
    <property type="match status" value="1"/>
</dbReference>
<dbReference type="Pfam" id="PF05270">
    <property type="entry name" value="AbfB"/>
    <property type="match status" value="1"/>
</dbReference>
<evidence type="ECO:0000259" key="3">
    <source>
        <dbReference type="PROSITE" id="PS51820"/>
    </source>
</evidence>
<feature type="region of interest" description="Disordered" evidence="1">
    <location>
        <begin position="2544"/>
        <end position="2569"/>
    </location>
</feature>
<keyword evidence="2" id="KW-0732">Signal</keyword>
<feature type="region of interest" description="Disordered" evidence="1">
    <location>
        <begin position="43"/>
        <end position="68"/>
    </location>
</feature>
<feature type="region of interest" description="Disordered" evidence="1">
    <location>
        <begin position="3075"/>
        <end position="3104"/>
    </location>
</feature>
<feature type="compositionally biased region" description="Basic and acidic residues" evidence="1">
    <location>
        <begin position="1170"/>
        <end position="1203"/>
    </location>
</feature>
<dbReference type="GeneID" id="100213554"/>
<dbReference type="InterPro" id="IPR036195">
    <property type="entry name" value="AbfB_ABD_sf"/>
</dbReference>
<feature type="compositionally biased region" description="Basic and acidic residues" evidence="1">
    <location>
        <begin position="2832"/>
        <end position="2867"/>
    </location>
</feature>
<feature type="region of interest" description="Disordered" evidence="1">
    <location>
        <begin position="1170"/>
        <end position="1212"/>
    </location>
</feature>
<accession>A0ABM4BCU8</accession>
<feature type="domain" description="PA14" evidence="3">
    <location>
        <begin position="70"/>
        <end position="231"/>
    </location>
</feature>
<organism evidence="4 5">
    <name type="scientific">Hydra vulgaris</name>
    <name type="common">Hydra</name>
    <name type="synonym">Hydra attenuata</name>
    <dbReference type="NCBI Taxonomy" id="6087"/>
    <lineage>
        <taxon>Eukaryota</taxon>
        <taxon>Metazoa</taxon>
        <taxon>Cnidaria</taxon>
        <taxon>Hydrozoa</taxon>
        <taxon>Hydroidolina</taxon>
        <taxon>Anthoathecata</taxon>
        <taxon>Aplanulata</taxon>
        <taxon>Hydridae</taxon>
        <taxon>Hydra</taxon>
    </lineage>
</organism>
<name>A0ABM4BCU8_HYDVU</name>
<feature type="region of interest" description="Disordered" evidence="1">
    <location>
        <begin position="2729"/>
        <end position="2748"/>
    </location>
</feature>
<dbReference type="InterPro" id="IPR007934">
    <property type="entry name" value="AbfB_ABD"/>
</dbReference>
<feature type="compositionally biased region" description="Gly residues" evidence="1">
    <location>
        <begin position="259"/>
        <end position="277"/>
    </location>
</feature>
<proteinExistence type="predicted"/>
<dbReference type="SUPFAM" id="SSF110221">
    <property type="entry name" value="AbfB domain"/>
    <property type="match status" value="1"/>
</dbReference>
<feature type="compositionally biased region" description="Acidic residues" evidence="1">
    <location>
        <begin position="3523"/>
        <end position="3551"/>
    </location>
</feature>
<feature type="compositionally biased region" description="Polar residues" evidence="1">
    <location>
        <begin position="2762"/>
        <end position="2781"/>
    </location>
</feature>
<evidence type="ECO:0000313" key="5">
    <source>
        <dbReference type="RefSeq" id="XP_065646777.1"/>
    </source>
</evidence>
<feature type="chain" id="PRO_5047164064" evidence="2">
    <location>
        <begin position="21"/>
        <end position="3551"/>
    </location>
</feature>
<protein>
    <submittedName>
        <fullName evidence="5">Uncharacterized protein LOC100213554 isoform X2</fullName>
    </submittedName>
</protein>
<feature type="signal peptide" evidence="2">
    <location>
        <begin position="1"/>
        <end position="20"/>
    </location>
</feature>
<feature type="region of interest" description="Disordered" evidence="1">
    <location>
        <begin position="3126"/>
        <end position="3173"/>
    </location>
</feature>
<gene>
    <name evidence="5" type="primary">LOC100213554</name>
</gene>
<feature type="region of interest" description="Disordered" evidence="1">
    <location>
        <begin position="2757"/>
        <end position="2874"/>
    </location>
</feature>
<feature type="compositionally biased region" description="Polar residues" evidence="1">
    <location>
        <begin position="2822"/>
        <end position="2831"/>
    </location>
</feature>
<dbReference type="RefSeq" id="XP_065646777.1">
    <property type="nucleotide sequence ID" value="XM_065790705.1"/>
</dbReference>
<feature type="compositionally biased region" description="Basic and acidic residues" evidence="1">
    <location>
        <begin position="3141"/>
        <end position="3168"/>
    </location>
</feature>
<feature type="compositionally biased region" description="Low complexity" evidence="1">
    <location>
        <begin position="246"/>
        <end position="258"/>
    </location>
</feature>
<feature type="compositionally biased region" description="Basic and acidic residues" evidence="1">
    <location>
        <begin position="2782"/>
        <end position="2791"/>
    </location>
</feature>
<reference evidence="5" key="2">
    <citation type="submission" date="2025-08" db="UniProtKB">
        <authorList>
            <consortium name="RefSeq"/>
        </authorList>
    </citation>
    <scope>IDENTIFICATION</scope>
</reference>
<evidence type="ECO:0000256" key="2">
    <source>
        <dbReference type="SAM" id="SignalP"/>
    </source>
</evidence>
<feature type="region of interest" description="Disordered" evidence="1">
    <location>
        <begin position="244"/>
        <end position="278"/>
    </location>
</feature>
<dbReference type="Proteomes" id="UP001652625">
    <property type="component" value="Chromosome 02"/>
</dbReference>
<evidence type="ECO:0000256" key="1">
    <source>
        <dbReference type="SAM" id="MobiDB-lite"/>
    </source>
</evidence>